<evidence type="ECO:0000256" key="1">
    <source>
        <dbReference type="SAM" id="MobiDB-lite"/>
    </source>
</evidence>
<evidence type="ECO:0000313" key="5">
    <source>
        <dbReference type="Proteomes" id="UP000504844"/>
    </source>
</evidence>
<feature type="transmembrane region" description="Helical" evidence="2">
    <location>
        <begin position="225"/>
        <end position="244"/>
    </location>
</feature>
<proteinExistence type="predicted"/>
<dbReference type="EMBL" id="CP054143">
    <property type="protein sequence ID" value="QKJ65476.1"/>
    <property type="molecule type" value="Genomic_DNA"/>
</dbReference>
<evidence type="ECO:0000256" key="2">
    <source>
        <dbReference type="SAM" id="Phobius"/>
    </source>
</evidence>
<gene>
    <name evidence="4" type="ORF">HQN60_01280</name>
</gene>
<protein>
    <submittedName>
        <fullName evidence="4">Zonular occludens toxin</fullName>
    </submittedName>
</protein>
<dbReference type="Proteomes" id="UP000504844">
    <property type="component" value="Chromosome"/>
</dbReference>
<keyword evidence="2" id="KW-1133">Transmembrane helix</keyword>
<dbReference type="AlphaFoldDB" id="A0A6M8SQB1"/>
<dbReference type="RefSeq" id="WP_173531986.1">
    <property type="nucleotide sequence ID" value="NZ_CP054143.1"/>
</dbReference>
<evidence type="ECO:0000313" key="4">
    <source>
        <dbReference type="EMBL" id="QKJ65476.1"/>
    </source>
</evidence>
<dbReference type="KEGG" id="dee:HQN60_01280"/>
<reference evidence="4 5" key="1">
    <citation type="submission" date="2020-05" db="EMBL/GenBank/DDBJ databases">
        <title>Complete genome sequence of Deefgea sp. D17.</title>
        <authorList>
            <person name="Bae J.-W."/>
            <person name="Han J.E."/>
        </authorList>
    </citation>
    <scope>NUCLEOTIDE SEQUENCE [LARGE SCALE GENOMIC DNA]</scope>
    <source>
        <strain evidence="4 5">D17</strain>
    </source>
</reference>
<feature type="region of interest" description="Disordered" evidence="1">
    <location>
        <begin position="258"/>
        <end position="282"/>
    </location>
</feature>
<accession>A0A6M8SQB1</accession>
<organism evidence="4 5">
    <name type="scientific">Deefgea piscis</name>
    <dbReference type="NCBI Taxonomy" id="2739061"/>
    <lineage>
        <taxon>Bacteria</taxon>
        <taxon>Pseudomonadati</taxon>
        <taxon>Pseudomonadota</taxon>
        <taxon>Betaproteobacteria</taxon>
        <taxon>Neisseriales</taxon>
        <taxon>Chitinibacteraceae</taxon>
        <taxon>Deefgea</taxon>
    </lineage>
</organism>
<feature type="domain" description="Zona occludens toxin N-terminal" evidence="3">
    <location>
        <begin position="6"/>
        <end position="206"/>
    </location>
</feature>
<dbReference type="InterPro" id="IPR008900">
    <property type="entry name" value="Zot_N"/>
</dbReference>
<keyword evidence="2" id="KW-0472">Membrane</keyword>
<keyword evidence="5" id="KW-1185">Reference proteome</keyword>
<name>A0A6M8SQB1_9NEIS</name>
<keyword evidence="2" id="KW-0812">Transmembrane</keyword>
<evidence type="ECO:0000259" key="3">
    <source>
        <dbReference type="Pfam" id="PF05707"/>
    </source>
</evidence>
<dbReference type="InterPro" id="IPR027417">
    <property type="entry name" value="P-loop_NTPase"/>
</dbReference>
<sequence length="359" mass="40253">MPINAYTGLMGSGKSYECVSSVILEAVRRGRRVITNVADIDSDAIRAYLHEKHGDELEKLGHVVHVSNDTVSSPEFFCHGTEAETTVQPGDLVCIDEAWRFWGCDCKIAQEHKIFFREHRHYVSPVTKVCCDLVLMVQDITDLHRILRVVVEMTFRTVKLKSLGLSKAYRVEVYEGYKLNAKTRVNTFPKKYDKAIFPLYSSYTGGTGKEHQIDDRQNLLKDWRLWALVIGTIIVFAVGFYNMWKFFHPEPVTPGAEESAKALPAVTQQNQSSGGKAQSQSEGMSRWRLTGYLQKPDGTLLVSLHDGKHFRTIKATSFAIDGLTTSGYVDGEMVAFWSGSELETTPFGAALPTVTESKQ</sequence>
<feature type="compositionally biased region" description="Polar residues" evidence="1">
    <location>
        <begin position="266"/>
        <end position="282"/>
    </location>
</feature>
<dbReference type="Gene3D" id="3.40.50.300">
    <property type="entry name" value="P-loop containing nucleotide triphosphate hydrolases"/>
    <property type="match status" value="1"/>
</dbReference>
<dbReference type="Pfam" id="PF05707">
    <property type="entry name" value="Zot"/>
    <property type="match status" value="1"/>
</dbReference>